<keyword evidence="3" id="KW-0804">Transcription</keyword>
<keyword evidence="2" id="KW-0238">DNA-binding</keyword>
<proteinExistence type="predicted"/>
<dbReference type="InterPro" id="IPR009057">
    <property type="entry name" value="Homeodomain-like_sf"/>
</dbReference>
<dbReference type="Gene3D" id="1.10.10.60">
    <property type="entry name" value="Homeodomain-like"/>
    <property type="match status" value="1"/>
</dbReference>
<protein>
    <submittedName>
        <fullName evidence="5">AraC-like DNA-binding protein</fullName>
    </submittedName>
</protein>
<dbReference type="Pfam" id="PF12833">
    <property type="entry name" value="HTH_18"/>
    <property type="match status" value="1"/>
</dbReference>
<dbReference type="SUPFAM" id="SSF46689">
    <property type="entry name" value="Homeodomain-like"/>
    <property type="match status" value="1"/>
</dbReference>
<name>A0ABR9HYW3_9PSEU</name>
<dbReference type="RefSeq" id="WP_086865595.1">
    <property type="nucleotide sequence ID" value="NZ_JADBEG010000001.1"/>
</dbReference>
<comment type="caution">
    <text evidence="5">The sequence shown here is derived from an EMBL/GenBank/DDBJ whole genome shotgun (WGS) entry which is preliminary data.</text>
</comment>
<dbReference type="SMART" id="SM00342">
    <property type="entry name" value="HTH_ARAC"/>
    <property type="match status" value="1"/>
</dbReference>
<dbReference type="InterPro" id="IPR032687">
    <property type="entry name" value="AraC-type_N"/>
</dbReference>
<dbReference type="InterPro" id="IPR018060">
    <property type="entry name" value="HTH_AraC"/>
</dbReference>
<dbReference type="Proteomes" id="UP000631670">
    <property type="component" value="Unassembled WGS sequence"/>
</dbReference>
<keyword evidence="1" id="KW-0805">Transcription regulation</keyword>
<reference evidence="5 6" key="1">
    <citation type="submission" date="2020-10" db="EMBL/GenBank/DDBJ databases">
        <title>Sequencing the genomes of 1000 actinobacteria strains.</title>
        <authorList>
            <person name="Klenk H.-P."/>
        </authorList>
    </citation>
    <scope>NUCLEOTIDE SEQUENCE [LARGE SCALE GENOMIC DNA]</scope>
    <source>
        <strain evidence="5 6">DSM 44653</strain>
    </source>
</reference>
<accession>A0ABR9HYW3</accession>
<evidence type="ECO:0000256" key="1">
    <source>
        <dbReference type="ARBA" id="ARBA00023015"/>
    </source>
</evidence>
<dbReference type="PANTHER" id="PTHR47894">
    <property type="entry name" value="HTH-TYPE TRANSCRIPTIONAL REGULATOR GADX"/>
    <property type="match status" value="1"/>
</dbReference>
<sequence length="339" mass="36873">MPDVSVETGPTVPIQRVQQTVALALRRGWDVDALLAAAGIAPDLLAEGRSRVTAAQLASVIRALWRATDDELLGFGLAPVPRGTAHLLAHAMITAPDLGGMLRRCQGFRRAVPGFPPPELTTDGERARFTCDVQAVEDPVPLLVDTMLAVVHRFLGWAIGKRLPLHVVEVPYRRQPEIDDHDLIFGAPMAFGADRPGLVFATRWLAAPIVRGADELDGYLRDSPARFLTDGGYSTTLTGQVRARMARGLGGAWPGVEEIAAGLAMSPQTLRRRLREEGTSAREIREQILRDAAIAGLVRGQETVQALSRRLGFSEPSTFSRAFRRWTGSPPGAYQRRNA</sequence>
<evidence type="ECO:0000259" key="4">
    <source>
        <dbReference type="PROSITE" id="PS01124"/>
    </source>
</evidence>
<keyword evidence="6" id="KW-1185">Reference proteome</keyword>
<evidence type="ECO:0000256" key="2">
    <source>
        <dbReference type="ARBA" id="ARBA00023125"/>
    </source>
</evidence>
<evidence type="ECO:0000313" key="6">
    <source>
        <dbReference type="Proteomes" id="UP000631670"/>
    </source>
</evidence>
<dbReference type="PANTHER" id="PTHR47894:SF1">
    <property type="entry name" value="HTH-TYPE TRANSCRIPTIONAL REGULATOR VQSM"/>
    <property type="match status" value="1"/>
</dbReference>
<dbReference type="EMBL" id="JADBEG010000001">
    <property type="protein sequence ID" value="MBE1496127.1"/>
    <property type="molecule type" value="Genomic_DNA"/>
</dbReference>
<dbReference type="PROSITE" id="PS01124">
    <property type="entry name" value="HTH_ARAC_FAMILY_2"/>
    <property type="match status" value="1"/>
</dbReference>
<evidence type="ECO:0000313" key="5">
    <source>
        <dbReference type="EMBL" id="MBE1496127.1"/>
    </source>
</evidence>
<gene>
    <name evidence="5" type="ORF">H4696_003227</name>
</gene>
<organism evidence="5 6">
    <name type="scientific">Amycolatopsis lexingtonensis</name>
    <dbReference type="NCBI Taxonomy" id="218822"/>
    <lineage>
        <taxon>Bacteria</taxon>
        <taxon>Bacillati</taxon>
        <taxon>Actinomycetota</taxon>
        <taxon>Actinomycetes</taxon>
        <taxon>Pseudonocardiales</taxon>
        <taxon>Pseudonocardiaceae</taxon>
        <taxon>Amycolatopsis</taxon>
    </lineage>
</organism>
<evidence type="ECO:0000256" key="3">
    <source>
        <dbReference type="ARBA" id="ARBA00023163"/>
    </source>
</evidence>
<feature type="domain" description="HTH araC/xylS-type" evidence="4">
    <location>
        <begin position="239"/>
        <end position="337"/>
    </location>
</feature>
<dbReference type="Pfam" id="PF12625">
    <property type="entry name" value="Arabinose_bd"/>
    <property type="match status" value="1"/>
</dbReference>